<protein>
    <recommendedName>
        <fullName evidence="5">Myb-like DNA-binding domain containing protein</fullName>
    </recommendedName>
</protein>
<dbReference type="SUPFAM" id="SSF46689">
    <property type="entry name" value="Homeodomain-like"/>
    <property type="match status" value="1"/>
</dbReference>
<evidence type="ECO:0000259" key="2">
    <source>
        <dbReference type="PROSITE" id="PS51294"/>
    </source>
</evidence>
<dbReference type="InterPro" id="IPR017930">
    <property type="entry name" value="Myb_dom"/>
</dbReference>
<dbReference type="PANTHER" id="PTHR45614">
    <property type="entry name" value="MYB PROTEIN-RELATED"/>
    <property type="match status" value="1"/>
</dbReference>
<feature type="domain" description="HTH myb-type" evidence="2">
    <location>
        <begin position="18"/>
        <end position="69"/>
    </location>
</feature>
<evidence type="ECO:0008006" key="5">
    <source>
        <dbReference type="Google" id="ProtNLM"/>
    </source>
</evidence>
<feature type="domain" description="Myb-like" evidence="1">
    <location>
        <begin position="66"/>
        <end position="116"/>
    </location>
</feature>
<dbReference type="PANTHER" id="PTHR45614:SF253">
    <property type="entry name" value="CHROMOSOME UNDETERMINED SCAFFOLD_38, WHOLE GENOME SHOTGUN SEQUENCE"/>
    <property type="match status" value="1"/>
</dbReference>
<dbReference type="InterPro" id="IPR009057">
    <property type="entry name" value="Homeodomain-like_sf"/>
</dbReference>
<dbReference type="InterPro" id="IPR001005">
    <property type="entry name" value="SANT/Myb"/>
</dbReference>
<name>A0ABR2L003_9EUKA</name>
<dbReference type="EMBL" id="JAPFFF010000002">
    <property type="protein sequence ID" value="KAK8896695.1"/>
    <property type="molecule type" value="Genomic_DNA"/>
</dbReference>
<dbReference type="Pfam" id="PF13921">
    <property type="entry name" value="Myb_DNA-bind_6"/>
    <property type="match status" value="1"/>
</dbReference>
<keyword evidence="4" id="KW-1185">Reference proteome</keyword>
<evidence type="ECO:0000313" key="3">
    <source>
        <dbReference type="EMBL" id="KAK8896695.1"/>
    </source>
</evidence>
<dbReference type="SMART" id="SM00717">
    <property type="entry name" value="SANT"/>
    <property type="match status" value="2"/>
</dbReference>
<dbReference type="InterPro" id="IPR050560">
    <property type="entry name" value="MYB_TF"/>
</dbReference>
<dbReference type="Proteomes" id="UP001470230">
    <property type="component" value="Unassembled WGS sequence"/>
</dbReference>
<organism evidence="3 4">
    <name type="scientific">Tritrichomonas musculus</name>
    <dbReference type="NCBI Taxonomy" id="1915356"/>
    <lineage>
        <taxon>Eukaryota</taxon>
        <taxon>Metamonada</taxon>
        <taxon>Parabasalia</taxon>
        <taxon>Tritrichomonadida</taxon>
        <taxon>Tritrichomonadidae</taxon>
        <taxon>Tritrichomonas</taxon>
    </lineage>
</organism>
<proteinExistence type="predicted"/>
<evidence type="ECO:0000313" key="4">
    <source>
        <dbReference type="Proteomes" id="UP001470230"/>
    </source>
</evidence>
<accession>A0ABR2L003</accession>
<evidence type="ECO:0000259" key="1">
    <source>
        <dbReference type="PROSITE" id="PS50090"/>
    </source>
</evidence>
<feature type="domain" description="HTH myb-type" evidence="2">
    <location>
        <begin position="73"/>
        <end position="120"/>
    </location>
</feature>
<reference evidence="3 4" key="1">
    <citation type="submission" date="2024-04" db="EMBL/GenBank/DDBJ databases">
        <title>Tritrichomonas musculus Genome.</title>
        <authorList>
            <person name="Alves-Ferreira E."/>
            <person name="Grigg M."/>
            <person name="Lorenzi H."/>
            <person name="Galac M."/>
        </authorList>
    </citation>
    <scope>NUCLEOTIDE SEQUENCE [LARGE SCALE GENOMIC DNA]</scope>
    <source>
        <strain evidence="3 4">EAF2021</strain>
    </source>
</reference>
<sequence length="184" mass="22192">MMNVIEEQTKNENQKTSKKQKFTLYEDELLKRIVFRFGPKNWKLIASMIPGRTSRQCRDRYSNYLAPGYNHNKWSEEEDKILIEKYKILGPRWTLIHQFFPNRTPNSIKNHYNYCVCKKMNNSNILTLNSSNENEESFKNEILPDQDNDIDIFSNENLFDFDQEHFEFYDEESFFGDNEDMIKL</sequence>
<gene>
    <name evidence="3" type="ORF">M9Y10_014610</name>
</gene>
<feature type="domain" description="Myb-like" evidence="1">
    <location>
        <begin position="14"/>
        <end position="65"/>
    </location>
</feature>
<comment type="caution">
    <text evidence="3">The sequence shown here is derived from an EMBL/GenBank/DDBJ whole genome shotgun (WGS) entry which is preliminary data.</text>
</comment>
<dbReference type="PROSITE" id="PS51294">
    <property type="entry name" value="HTH_MYB"/>
    <property type="match status" value="2"/>
</dbReference>
<dbReference type="PROSITE" id="PS50090">
    <property type="entry name" value="MYB_LIKE"/>
    <property type="match status" value="2"/>
</dbReference>
<dbReference type="Gene3D" id="1.10.10.60">
    <property type="entry name" value="Homeodomain-like"/>
    <property type="match status" value="2"/>
</dbReference>
<dbReference type="CDD" id="cd00167">
    <property type="entry name" value="SANT"/>
    <property type="match status" value="2"/>
</dbReference>